<accession>W9HA78</accession>
<comment type="caution">
    <text evidence="2">The sequence shown here is derived from an EMBL/GenBank/DDBJ whole genome shotgun (WGS) entry which is preliminary data.</text>
</comment>
<dbReference type="Gene3D" id="2.130.10.10">
    <property type="entry name" value="YVTN repeat-like/Quinoprotein amine dehydrogenase"/>
    <property type="match status" value="1"/>
</dbReference>
<keyword evidence="1" id="KW-0732">Signal</keyword>
<sequence length="328" mass="34122">MVSNPLSLLAGGRWSLAARALALTLATTTSFSGGTALADQPTVTLPESSPFPENVTSTADGTLYVSSISHGGITRAKPGASTAEVWIEPGAFETRSTFGLLADERSGMLWVCSNDASAIGQKGPSQVEGGWVKGFDLATGQGKVSAKLPGAPAICNDFAIGADGSVYATNTMAAQILRLKPGATELESWLVDDTLKGGVDGIAFGEDGNLYVNTFLSGELFQIGVKDGAPGKVTKLKTSRPLKNPDGIRPVNGGFLMVEGDGPLDFVTVSGDVANIETLERFKGPTGVTIAGDTVWIAEGQLDHIFDPAKKDLPLPTFQIRATPLVKR</sequence>
<proteinExistence type="predicted"/>
<evidence type="ECO:0008006" key="4">
    <source>
        <dbReference type="Google" id="ProtNLM"/>
    </source>
</evidence>
<dbReference type="PATRIC" id="fig|1385369.3.peg.1143"/>
<evidence type="ECO:0000313" key="3">
    <source>
        <dbReference type="Proteomes" id="UP000019486"/>
    </source>
</evidence>
<keyword evidence="3" id="KW-1185">Reference proteome</keyword>
<feature type="signal peptide" evidence="1">
    <location>
        <begin position="1"/>
        <end position="38"/>
    </location>
</feature>
<evidence type="ECO:0000313" key="2">
    <source>
        <dbReference type="EMBL" id="EWY41626.1"/>
    </source>
</evidence>
<dbReference type="SUPFAM" id="SSF63829">
    <property type="entry name" value="Calcium-dependent phosphotriesterase"/>
    <property type="match status" value="1"/>
</dbReference>
<reference evidence="2 3" key="1">
    <citation type="submission" date="2013-08" db="EMBL/GenBank/DDBJ databases">
        <title>The genome sequence of Skermanella stibiiresistens.</title>
        <authorList>
            <person name="Zhu W."/>
            <person name="Wang G."/>
        </authorList>
    </citation>
    <scope>NUCLEOTIDE SEQUENCE [LARGE SCALE GENOMIC DNA]</scope>
    <source>
        <strain evidence="2 3">SB22</strain>
    </source>
</reference>
<dbReference type="STRING" id="1385369.N825_24060"/>
<dbReference type="Proteomes" id="UP000019486">
    <property type="component" value="Unassembled WGS sequence"/>
</dbReference>
<protein>
    <recommendedName>
        <fullName evidence="4">SMP-30/Gluconolactonase/LRE-like region domain-containing protein</fullName>
    </recommendedName>
</protein>
<dbReference type="InterPro" id="IPR015943">
    <property type="entry name" value="WD40/YVTN_repeat-like_dom_sf"/>
</dbReference>
<organism evidence="2 3">
    <name type="scientific">Skermanella stibiiresistens SB22</name>
    <dbReference type="NCBI Taxonomy" id="1385369"/>
    <lineage>
        <taxon>Bacteria</taxon>
        <taxon>Pseudomonadati</taxon>
        <taxon>Pseudomonadota</taxon>
        <taxon>Alphaproteobacteria</taxon>
        <taxon>Rhodospirillales</taxon>
        <taxon>Azospirillaceae</taxon>
        <taxon>Skermanella</taxon>
    </lineage>
</organism>
<feature type="chain" id="PRO_5004925059" description="SMP-30/Gluconolactonase/LRE-like region domain-containing protein" evidence="1">
    <location>
        <begin position="39"/>
        <end position="328"/>
    </location>
</feature>
<name>W9HA78_9PROT</name>
<gene>
    <name evidence="2" type="ORF">N825_24060</name>
</gene>
<evidence type="ECO:0000256" key="1">
    <source>
        <dbReference type="SAM" id="SignalP"/>
    </source>
</evidence>
<dbReference type="AlphaFoldDB" id="W9HA78"/>
<dbReference type="RefSeq" id="WP_198038194.1">
    <property type="nucleotide sequence ID" value="NZ_AVFL01000003.1"/>
</dbReference>
<dbReference type="EMBL" id="AVFL01000003">
    <property type="protein sequence ID" value="EWY41626.1"/>
    <property type="molecule type" value="Genomic_DNA"/>
</dbReference>